<evidence type="ECO:0000313" key="2">
    <source>
        <dbReference type="EMBL" id="KIO23170.1"/>
    </source>
</evidence>
<dbReference type="PROSITE" id="PS50011">
    <property type="entry name" value="PROTEIN_KINASE_DOM"/>
    <property type="match status" value="1"/>
</dbReference>
<dbReference type="InterPro" id="IPR008271">
    <property type="entry name" value="Ser/Thr_kinase_AS"/>
</dbReference>
<dbReference type="InterPro" id="IPR000719">
    <property type="entry name" value="Prot_kinase_dom"/>
</dbReference>
<proteinExistence type="predicted"/>
<dbReference type="PROSITE" id="PS00108">
    <property type="entry name" value="PROTEIN_KINASE_ST"/>
    <property type="match status" value="1"/>
</dbReference>
<reference evidence="3" key="2">
    <citation type="submission" date="2015-01" db="EMBL/GenBank/DDBJ databases">
        <title>Evolutionary Origins and Diversification of the Mycorrhizal Mutualists.</title>
        <authorList>
            <consortium name="DOE Joint Genome Institute"/>
            <consortium name="Mycorrhizal Genomics Consortium"/>
            <person name="Kohler A."/>
            <person name="Kuo A."/>
            <person name="Nagy L.G."/>
            <person name="Floudas D."/>
            <person name="Copeland A."/>
            <person name="Barry K.W."/>
            <person name="Cichocki N."/>
            <person name="Veneault-Fourrey C."/>
            <person name="LaButti K."/>
            <person name="Lindquist E.A."/>
            <person name="Lipzen A."/>
            <person name="Lundell T."/>
            <person name="Morin E."/>
            <person name="Murat C."/>
            <person name="Riley R."/>
            <person name="Ohm R."/>
            <person name="Sun H."/>
            <person name="Tunlid A."/>
            <person name="Henrissat B."/>
            <person name="Grigoriev I.V."/>
            <person name="Hibbett D.S."/>
            <person name="Martin F."/>
        </authorList>
    </citation>
    <scope>NUCLEOTIDE SEQUENCE [LARGE SCALE GENOMIC DNA]</scope>
    <source>
        <strain evidence="3">MUT 4182</strain>
    </source>
</reference>
<dbReference type="AlphaFoldDB" id="A0A0C3Q3C0"/>
<dbReference type="STRING" id="1051891.A0A0C3Q3C0"/>
<dbReference type="InterPro" id="IPR051681">
    <property type="entry name" value="Ser/Thr_Kinases-Pseudokinases"/>
</dbReference>
<dbReference type="Pfam" id="PF00069">
    <property type="entry name" value="Pkinase"/>
    <property type="match status" value="1"/>
</dbReference>
<keyword evidence="3" id="KW-1185">Reference proteome</keyword>
<dbReference type="InterPro" id="IPR011009">
    <property type="entry name" value="Kinase-like_dom_sf"/>
</dbReference>
<sequence length="217" mass="24325">MGCQHPRVLELLGYAYIEGVPCLISPWCSNGNVMEYLSKYPNADRRRLINQVAEGLVYLHGREPSVVHSDIKPANVLVSDEGDAKICDFGISKLVLESSSGFTTTTSVKGTLRYSSPEMLDVDGKSTTMSDVWAFGMLILHVMTNKPPYIKLLSDPKVIMAIITGQTPLQANYPELPATDPIWGIMKECWNKDPVKRPTMHDVFDKLSRYMESRKKE</sequence>
<accession>A0A0C3Q3C0</accession>
<name>A0A0C3Q3C0_9AGAM</name>
<dbReference type="EMBL" id="KN823091">
    <property type="protein sequence ID" value="KIO23170.1"/>
    <property type="molecule type" value="Genomic_DNA"/>
</dbReference>
<dbReference type="SUPFAM" id="SSF56112">
    <property type="entry name" value="Protein kinase-like (PK-like)"/>
    <property type="match status" value="1"/>
</dbReference>
<dbReference type="SMART" id="SM00220">
    <property type="entry name" value="S_TKc"/>
    <property type="match status" value="1"/>
</dbReference>
<dbReference type="PANTHER" id="PTHR44329">
    <property type="entry name" value="SERINE/THREONINE-PROTEIN KINASE TNNI3K-RELATED"/>
    <property type="match status" value="1"/>
</dbReference>
<dbReference type="HOGENOM" id="CLU_000288_7_18_1"/>
<dbReference type="Gene3D" id="1.10.510.10">
    <property type="entry name" value="Transferase(Phosphotransferase) domain 1"/>
    <property type="match status" value="1"/>
</dbReference>
<gene>
    <name evidence="2" type="ORF">M407DRAFT_244874</name>
</gene>
<dbReference type="PANTHER" id="PTHR44329:SF261">
    <property type="entry name" value="ZINC FINGER CONTAINING PROTEIN KINASE-RELATED"/>
    <property type="match status" value="1"/>
</dbReference>
<evidence type="ECO:0000313" key="3">
    <source>
        <dbReference type="Proteomes" id="UP000054248"/>
    </source>
</evidence>
<protein>
    <recommendedName>
        <fullName evidence="1">Protein kinase domain-containing protein</fullName>
    </recommendedName>
</protein>
<feature type="domain" description="Protein kinase" evidence="1">
    <location>
        <begin position="1"/>
        <end position="211"/>
    </location>
</feature>
<dbReference type="Proteomes" id="UP000054248">
    <property type="component" value="Unassembled WGS sequence"/>
</dbReference>
<dbReference type="GO" id="GO:0005524">
    <property type="term" value="F:ATP binding"/>
    <property type="evidence" value="ECO:0007669"/>
    <property type="project" value="InterPro"/>
</dbReference>
<organism evidence="2 3">
    <name type="scientific">Tulasnella calospora MUT 4182</name>
    <dbReference type="NCBI Taxonomy" id="1051891"/>
    <lineage>
        <taxon>Eukaryota</taxon>
        <taxon>Fungi</taxon>
        <taxon>Dikarya</taxon>
        <taxon>Basidiomycota</taxon>
        <taxon>Agaricomycotina</taxon>
        <taxon>Agaricomycetes</taxon>
        <taxon>Cantharellales</taxon>
        <taxon>Tulasnellaceae</taxon>
        <taxon>Tulasnella</taxon>
    </lineage>
</organism>
<dbReference type="GO" id="GO:0004674">
    <property type="term" value="F:protein serine/threonine kinase activity"/>
    <property type="evidence" value="ECO:0007669"/>
    <property type="project" value="TreeGrafter"/>
</dbReference>
<reference evidence="2 3" key="1">
    <citation type="submission" date="2014-04" db="EMBL/GenBank/DDBJ databases">
        <authorList>
            <consortium name="DOE Joint Genome Institute"/>
            <person name="Kuo A."/>
            <person name="Girlanda M."/>
            <person name="Perotto S."/>
            <person name="Kohler A."/>
            <person name="Nagy L.G."/>
            <person name="Floudas D."/>
            <person name="Copeland A."/>
            <person name="Barry K.W."/>
            <person name="Cichocki N."/>
            <person name="Veneault-Fourrey C."/>
            <person name="LaButti K."/>
            <person name="Lindquist E.A."/>
            <person name="Lipzen A."/>
            <person name="Lundell T."/>
            <person name="Morin E."/>
            <person name="Murat C."/>
            <person name="Sun H."/>
            <person name="Tunlid A."/>
            <person name="Henrissat B."/>
            <person name="Grigoriev I.V."/>
            <person name="Hibbett D.S."/>
            <person name="Martin F."/>
            <person name="Nordberg H.P."/>
            <person name="Cantor M.N."/>
            <person name="Hua S.X."/>
        </authorList>
    </citation>
    <scope>NUCLEOTIDE SEQUENCE [LARGE SCALE GENOMIC DNA]</scope>
    <source>
        <strain evidence="2 3">MUT 4182</strain>
    </source>
</reference>
<evidence type="ECO:0000259" key="1">
    <source>
        <dbReference type="PROSITE" id="PS50011"/>
    </source>
</evidence>
<dbReference type="OrthoDB" id="5966500at2759"/>